<dbReference type="OMA" id="LWKACSY"/>
<accession>A0A1W2TPQ8</accession>
<feature type="domain" description="Aminoglycoside phosphotransferase" evidence="2">
    <location>
        <begin position="109"/>
        <end position="367"/>
    </location>
</feature>
<dbReference type="STRING" id="77044.A0A1W2TPQ8"/>
<dbReference type="GO" id="GO:0016301">
    <property type="term" value="F:kinase activity"/>
    <property type="evidence" value="ECO:0007669"/>
    <property type="project" value="UniProtKB-KW"/>
</dbReference>
<evidence type="ECO:0000259" key="2">
    <source>
        <dbReference type="Pfam" id="PF01636"/>
    </source>
</evidence>
<sequence>MDNSEENQQQAQSPLHDSLFGGDSDRESNLEESARSPSRVADQHDAINTVDALIIPPLQSLGDDQARVSNWEKDNPYLYSTWVTEPTIMSIVTTLKEAIGTDKEYTVQFLHDGVFSKLYDVSFDNQAFIMRISLPVWRHAKTESEVATLDWVGRYTSLRVPRVRAYDSLGNGPLGFEWILMTKLEGKPLFECWESVSMGLKERLVKQIAVFSASTFNQPFHGGIGSIYQPCMTNIDEVAPNPNASIHAVGEAVSMALFQGYRALLDYSRGPYFRISDWMESRLRFASSNLMKRLDYATDNSEVGTLHQLLELTRNVKGLVPKFITSSTTLSTILCHDALSLDNIFVNEDGIFMGVVDWQCIVCVPPHEACQFPAFLQQKFDRFRDPIRAYYLTDEAYSRELRRYEVTQLRKIYIEEMIDRAPGFVDIWRESANLRDYEAAVQNCDNEFTMKRVEKWVNAMENGGDPAEMPKRLHEQLME</sequence>
<dbReference type="SUPFAM" id="SSF56112">
    <property type="entry name" value="Protein kinase-like (PK-like)"/>
    <property type="match status" value="1"/>
</dbReference>
<protein>
    <submittedName>
        <fullName evidence="3">Putative kinase-like protein</fullName>
    </submittedName>
</protein>
<name>A0A1W2TPQ8_ROSNE</name>
<keyword evidence="4" id="KW-1185">Reference proteome</keyword>
<reference evidence="3" key="1">
    <citation type="submission" date="2016-03" db="EMBL/GenBank/DDBJ databases">
        <title>Draft genome sequence of Rosellinia necatrix.</title>
        <authorList>
            <person name="Kanematsu S."/>
        </authorList>
    </citation>
    <scope>NUCLEOTIDE SEQUENCE [LARGE SCALE GENOMIC DNA]</scope>
    <source>
        <strain evidence="3">W97</strain>
    </source>
</reference>
<gene>
    <name evidence="3" type="ORF">SAMD00023353_4900420</name>
</gene>
<keyword evidence="3" id="KW-0418">Kinase</keyword>
<keyword evidence="3" id="KW-0808">Transferase</keyword>
<dbReference type="InterPro" id="IPR051678">
    <property type="entry name" value="AGP_Transferase"/>
</dbReference>
<dbReference type="OrthoDB" id="2968323at2759"/>
<evidence type="ECO:0000313" key="3">
    <source>
        <dbReference type="EMBL" id="GAP90388.1"/>
    </source>
</evidence>
<dbReference type="InterPro" id="IPR011009">
    <property type="entry name" value="Kinase-like_dom_sf"/>
</dbReference>
<feature type="compositionally biased region" description="Polar residues" evidence="1">
    <location>
        <begin position="1"/>
        <end position="15"/>
    </location>
</feature>
<dbReference type="PANTHER" id="PTHR21310">
    <property type="entry name" value="AMINOGLYCOSIDE PHOSPHOTRANSFERASE-RELATED-RELATED"/>
    <property type="match status" value="1"/>
</dbReference>
<dbReference type="EMBL" id="DF977494">
    <property type="protein sequence ID" value="GAP90388.1"/>
    <property type="molecule type" value="Genomic_DNA"/>
</dbReference>
<evidence type="ECO:0000313" key="4">
    <source>
        <dbReference type="Proteomes" id="UP000054516"/>
    </source>
</evidence>
<dbReference type="Proteomes" id="UP000054516">
    <property type="component" value="Unassembled WGS sequence"/>
</dbReference>
<feature type="region of interest" description="Disordered" evidence="1">
    <location>
        <begin position="1"/>
        <end position="42"/>
    </location>
</feature>
<feature type="compositionally biased region" description="Basic and acidic residues" evidence="1">
    <location>
        <begin position="23"/>
        <end position="34"/>
    </location>
</feature>
<organism evidence="3">
    <name type="scientific">Rosellinia necatrix</name>
    <name type="common">White root-rot fungus</name>
    <dbReference type="NCBI Taxonomy" id="77044"/>
    <lineage>
        <taxon>Eukaryota</taxon>
        <taxon>Fungi</taxon>
        <taxon>Dikarya</taxon>
        <taxon>Ascomycota</taxon>
        <taxon>Pezizomycotina</taxon>
        <taxon>Sordariomycetes</taxon>
        <taxon>Xylariomycetidae</taxon>
        <taxon>Xylariales</taxon>
        <taxon>Xylariaceae</taxon>
        <taxon>Rosellinia</taxon>
    </lineage>
</organism>
<evidence type="ECO:0000256" key="1">
    <source>
        <dbReference type="SAM" id="MobiDB-lite"/>
    </source>
</evidence>
<dbReference type="AlphaFoldDB" id="A0A1W2TPQ8"/>
<dbReference type="PANTHER" id="PTHR21310:SF13">
    <property type="entry name" value="AMINOGLYCOSIDE PHOSPHOTRANSFERASE DOMAIN-CONTAINING PROTEIN"/>
    <property type="match status" value="1"/>
</dbReference>
<dbReference type="Pfam" id="PF01636">
    <property type="entry name" value="APH"/>
    <property type="match status" value="1"/>
</dbReference>
<proteinExistence type="predicted"/>
<dbReference type="InterPro" id="IPR002575">
    <property type="entry name" value="Aminoglycoside_PTrfase"/>
</dbReference>